<feature type="repeat" description="TPR" evidence="8">
    <location>
        <begin position="412"/>
        <end position="445"/>
    </location>
</feature>
<reference evidence="11 12" key="1">
    <citation type="journal article" date="2016" name="Nat. Commun.">
        <title>Thousands of microbial genomes shed light on interconnected biogeochemical processes in an aquifer system.</title>
        <authorList>
            <person name="Anantharaman K."/>
            <person name="Brown C.T."/>
            <person name="Hug L.A."/>
            <person name="Sharon I."/>
            <person name="Castelle C.J."/>
            <person name="Probst A.J."/>
            <person name="Thomas B.C."/>
            <person name="Singh A."/>
            <person name="Wilkins M.J."/>
            <person name="Karaoz U."/>
            <person name="Brodie E.L."/>
            <person name="Williams K.H."/>
            <person name="Hubbard S.S."/>
            <person name="Banfield J.F."/>
        </authorList>
    </citation>
    <scope>NUCLEOTIDE SEQUENCE [LARGE SCALE GENOMIC DNA]</scope>
</reference>
<sequence>PLYPYFLAFIYALFGGGNLLAVRLIQVLIGSLIPVVMYIYCRRIFSWNEAVLSGSIIVFYGILIFYEGLILKVTLSLFVTTLMFLVLTYDKRITVFRAFIGGISFGLSCLFRGNMLLFFPFILIFLVIQSRIQIFSRLVMFVIGVIICILPVTAFNYYRENDFILLTGHGGQNLYVGFNEYADGKAGRPPFLRANPKYEEYDARKYAEKETGRSLKPSEISSFWKKKAFEYIKVHPSQAIQLLWLKFRLFFNGYEIPDNKNFYFDRKFSPVLYVGFVNYGVIAPLGILGFFLTIPLMRKTFLLHTFMIVYSMSIIIFHVYSRYRIPVLAAMVPFASHSVFWFIDKLKSKKWNQFLAGIIMLLALAGFVNQNLGEYSFAQWHFNQGKGYAVLGDSMNAVKSFQEALKIAPTYAEAWNNLGLIHFQQDKLYLAVEEFTKAIECNKNLAETYLNLGTCYVNSGNFDKAESLFREAISRNPEYEKAYFNLGRLYILKNENQKAVEVLETARRMDPANKKFLFNLAETYEKVDMKKALELWRTLFATLSDDNESQQIRSEISLHIHELESGEIPDKP</sequence>
<proteinExistence type="predicted"/>
<evidence type="ECO:0000256" key="5">
    <source>
        <dbReference type="ARBA" id="ARBA00022692"/>
    </source>
</evidence>
<dbReference type="InterPro" id="IPR038731">
    <property type="entry name" value="RgtA/B/C-like"/>
</dbReference>
<evidence type="ECO:0000256" key="4">
    <source>
        <dbReference type="ARBA" id="ARBA00022679"/>
    </source>
</evidence>
<dbReference type="InterPro" id="IPR050297">
    <property type="entry name" value="LipidA_mod_glycosyltrf_83"/>
</dbReference>
<feature type="transmembrane region" description="Helical" evidence="9">
    <location>
        <begin position="45"/>
        <end position="63"/>
    </location>
</feature>
<evidence type="ECO:0000256" key="6">
    <source>
        <dbReference type="ARBA" id="ARBA00022989"/>
    </source>
</evidence>
<protein>
    <recommendedName>
        <fullName evidence="10">Glycosyltransferase RgtA/B/C/D-like domain-containing protein</fullName>
    </recommendedName>
</protein>
<dbReference type="InterPro" id="IPR019734">
    <property type="entry name" value="TPR_rpt"/>
</dbReference>
<dbReference type="Gene3D" id="1.25.40.10">
    <property type="entry name" value="Tetratricopeptide repeat domain"/>
    <property type="match status" value="2"/>
</dbReference>
<keyword evidence="2" id="KW-1003">Cell membrane</keyword>
<dbReference type="EMBL" id="MGDD01000123">
    <property type="protein sequence ID" value="OGL46540.1"/>
    <property type="molecule type" value="Genomic_DNA"/>
</dbReference>
<evidence type="ECO:0000256" key="8">
    <source>
        <dbReference type="PROSITE-ProRule" id="PRU00339"/>
    </source>
</evidence>
<feature type="repeat" description="TPR" evidence="8">
    <location>
        <begin position="446"/>
        <end position="479"/>
    </location>
</feature>
<feature type="non-terminal residue" evidence="11">
    <location>
        <position position="1"/>
    </location>
</feature>
<comment type="caution">
    <text evidence="11">The sequence shown here is derived from an EMBL/GenBank/DDBJ whole genome shotgun (WGS) entry which is preliminary data.</text>
</comment>
<dbReference type="GO" id="GO:0009103">
    <property type="term" value="P:lipopolysaccharide biosynthetic process"/>
    <property type="evidence" value="ECO:0007669"/>
    <property type="project" value="UniProtKB-ARBA"/>
</dbReference>
<feature type="transmembrane region" description="Helical" evidence="9">
    <location>
        <begin position="301"/>
        <end position="319"/>
    </location>
</feature>
<feature type="transmembrane region" description="Helical" evidence="9">
    <location>
        <begin position="354"/>
        <end position="372"/>
    </location>
</feature>
<accession>A0A1F7RYN2</accession>
<evidence type="ECO:0000259" key="10">
    <source>
        <dbReference type="Pfam" id="PF13231"/>
    </source>
</evidence>
<keyword evidence="3" id="KW-0328">Glycosyltransferase</keyword>
<dbReference type="SMART" id="SM00028">
    <property type="entry name" value="TPR"/>
    <property type="match status" value="4"/>
</dbReference>
<dbReference type="PROSITE" id="PS50293">
    <property type="entry name" value="TPR_REGION"/>
    <property type="match status" value="1"/>
</dbReference>
<feature type="transmembrane region" description="Helical" evidence="9">
    <location>
        <begin position="325"/>
        <end position="342"/>
    </location>
</feature>
<dbReference type="Pfam" id="PF13181">
    <property type="entry name" value="TPR_8"/>
    <property type="match status" value="1"/>
</dbReference>
<evidence type="ECO:0000256" key="9">
    <source>
        <dbReference type="SAM" id="Phobius"/>
    </source>
</evidence>
<feature type="transmembrane region" description="Helical" evidence="9">
    <location>
        <begin position="99"/>
        <end position="128"/>
    </location>
</feature>
<keyword evidence="4" id="KW-0808">Transferase</keyword>
<feature type="repeat" description="TPR" evidence="8">
    <location>
        <begin position="480"/>
        <end position="513"/>
    </location>
</feature>
<comment type="subcellular location">
    <subcellularLocation>
        <location evidence="1">Cell membrane</location>
        <topology evidence="1">Multi-pass membrane protein</topology>
    </subcellularLocation>
</comment>
<feature type="transmembrane region" description="Helical" evidence="9">
    <location>
        <begin position="271"/>
        <end position="294"/>
    </location>
</feature>
<dbReference type="PROSITE" id="PS50005">
    <property type="entry name" value="TPR"/>
    <property type="match status" value="4"/>
</dbReference>
<dbReference type="PANTHER" id="PTHR33908">
    <property type="entry name" value="MANNOSYLTRANSFERASE YKCB-RELATED"/>
    <property type="match status" value="1"/>
</dbReference>
<evidence type="ECO:0000256" key="3">
    <source>
        <dbReference type="ARBA" id="ARBA00022676"/>
    </source>
</evidence>
<dbReference type="AlphaFoldDB" id="A0A1F7RYN2"/>
<keyword evidence="6 9" id="KW-1133">Transmembrane helix</keyword>
<dbReference type="Proteomes" id="UP000179266">
    <property type="component" value="Unassembled WGS sequence"/>
</dbReference>
<dbReference type="PANTHER" id="PTHR33908:SF11">
    <property type="entry name" value="MEMBRANE PROTEIN"/>
    <property type="match status" value="1"/>
</dbReference>
<feature type="transmembrane region" description="Helical" evidence="9">
    <location>
        <begin position="6"/>
        <end position="33"/>
    </location>
</feature>
<dbReference type="GO" id="GO:0005886">
    <property type="term" value="C:plasma membrane"/>
    <property type="evidence" value="ECO:0007669"/>
    <property type="project" value="UniProtKB-SubCell"/>
</dbReference>
<feature type="repeat" description="TPR" evidence="8">
    <location>
        <begin position="378"/>
        <end position="411"/>
    </location>
</feature>
<organism evidence="11 12">
    <name type="scientific">Candidatus Schekmanbacteria bacterium RBG_13_48_7</name>
    <dbReference type="NCBI Taxonomy" id="1817878"/>
    <lineage>
        <taxon>Bacteria</taxon>
        <taxon>Candidatus Schekmaniibacteriota</taxon>
    </lineage>
</organism>
<name>A0A1F7RYN2_9BACT</name>
<keyword evidence="5 9" id="KW-0812">Transmembrane</keyword>
<feature type="transmembrane region" description="Helical" evidence="9">
    <location>
        <begin position="69"/>
        <end position="87"/>
    </location>
</feature>
<evidence type="ECO:0000313" key="11">
    <source>
        <dbReference type="EMBL" id="OGL46540.1"/>
    </source>
</evidence>
<dbReference type="InterPro" id="IPR011990">
    <property type="entry name" value="TPR-like_helical_dom_sf"/>
</dbReference>
<evidence type="ECO:0000256" key="1">
    <source>
        <dbReference type="ARBA" id="ARBA00004651"/>
    </source>
</evidence>
<dbReference type="SUPFAM" id="SSF48452">
    <property type="entry name" value="TPR-like"/>
    <property type="match status" value="1"/>
</dbReference>
<evidence type="ECO:0000256" key="2">
    <source>
        <dbReference type="ARBA" id="ARBA00022475"/>
    </source>
</evidence>
<dbReference type="Pfam" id="PF13424">
    <property type="entry name" value="TPR_12"/>
    <property type="match status" value="1"/>
</dbReference>
<keyword evidence="7 9" id="KW-0472">Membrane</keyword>
<gene>
    <name evidence="11" type="ORF">A2161_22165</name>
</gene>
<dbReference type="GO" id="GO:0016763">
    <property type="term" value="F:pentosyltransferase activity"/>
    <property type="evidence" value="ECO:0007669"/>
    <property type="project" value="TreeGrafter"/>
</dbReference>
<keyword evidence="8" id="KW-0802">TPR repeat</keyword>
<evidence type="ECO:0000256" key="7">
    <source>
        <dbReference type="ARBA" id="ARBA00023136"/>
    </source>
</evidence>
<dbReference type="Pfam" id="PF13231">
    <property type="entry name" value="PMT_2"/>
    <property type="match status" value="1"/>
</dbReference>
<evidence type="ECO:0000313" key="12">
    <source>
        <dbReference type="Proteomes" id="UP000179266"/>
    </source>
</evidence>
<feature type="transmembrane region" description="Helical" evidence="9">
    <location>
        <begin position="134"/>
        <end position="158"/>
    </location>
</feature>
<feature type="domain" description="Glycosyltransferase RgtA/B/C/D-like" evidence="10">
    <location>
        <begin position="1"/>
        <end position="152"/>
    </location>
</feature>